<comment type="caution">
    <text evidence="3">The sequence shown here is derived from an EMBL/GenBank/DDBJ whole genome shotgun (WGS) entry which is preliminary data.</text>
</comment>
<protein>
    <submittedName>
        <fullName evidence="3">CENPB DNA-binding domain-containing protein 1</fullName>
    </submittedName>
</protein>
<accession>A0A5B7K406</accession>
<dbReference type="AlphaFoldDB" id="A0A5B7K406"/>
<evidence type="ECO:0000259" key="2">
    <source>
        <dbReference type="Pfam" id="PF04218"/>
    </source>
</evidence>
<feature type="domain" description="HTH psq-type" evidence="2">
    <location>
        <begin position="16"/>
        <end position="66"/>
    </location>
</feature>
<sequence length="82" mass="9128">MATKRSANTAGVDKAKRKRSSLILEVKLDILKRKQQEEGTSAIGRNLGVAQSRVWTVLKNHEAMKKAAENAMDLQSKLLTKH</sequence>
<reference evidence="3 4" key="1">
    <citation type="submission" date="2019-05" db="EMBL/GenBank/DDBJ databases">
        <title>Another draft genome of Portunus trituberculatus and its Hox gene families provides insights of decapod evolution.</title>
        <authorList>
            <person name="Jeong J.-H."/>
            <person name="Song I."/>
            <person name="Kim S."/>
            <person name="Choi T."/>
            <person name="Kim D."/>
            <person name="Ryu S."/>
            <person name="Kim W."/>
        </authorList>
    </citation>
    <scope>NUCLEOTIDE SEQUENCE [LARGE SCALE GENOMIC DNA]</scope>
    <source>
        <tissue evidence="3">Muscle</tissue>
    </source>
</reference>
<dbReference type="GO" id="GO:0003677">
    <property type="term" value="F:DNA binding"/>
    <property type="evidence" value="ECO:0007669"/>
    <property type="project" value="UniProtKB-KW"/>
</dbReference>
<dbReference type="Proteomes" id="UP000324222">
    <property type="component" value="Unassembled WGS sequence"/>
</dbReference>
<dbReference type="InterPro" id="IPR007889">
    <property type="entry name" value="HTH_Psq"/>
</dbReference>
<evidence type="ECO:0000313" key="3">
    <source>
        <dbReference type="EMBL" id="MPC99344.1"/>
    </source>
</evidence>
<dbReference type="InterPro" id="IPR009057">
    <property type="entry name" value="Homeodomain-like_sf"/>
</dbReference>
<name>A0A5B7K406_PORTR</name>
<comment type="subcellular location">
    <subcellularLocation>
        <location evidence="1">Nucleus</location>
    </subcellularLocation>
</comment>
<dbReference type="SUPFAM" id="SSF46689">
    <property type="entry name" value="Homeodomain-like"/>
    <property type="match status" value="1"/>
</dbReference>
<keyword evidence="4" id="KW-1185">Reference proteome</keyword>
<dbReference type="Pfam" id="PF04218">
    <property type="entry name" value="CENP-B_N"/>
    <property type="match status" value="1"/>
</dbReference>
<evidence type="ECO:0000313" key="4">
    <source>
        <dbReference type="Proteomes" id="UP000324222"/>
    </source>
</evidence>
<proteinExistence type="predicted"/>
<evidence type="ECO:0000256" key="1">
    <source>
        <dbReference type="ARBA" id="ARBA00004123"/>
    </source>
</evidence>
<gene>
    <name evidence="3" type="primary">CENPBD1_5</name>
    <name evidence="3" type="ORF">E2C01_094753</name>
</gene>
<dbReference type="GO" id="GO:0005634">
    <property type="term" value="C:nucleus"/>
    <property type="evidence" value="ECO:0007669"/>
    <property type="project" value="UniProtKB-SubCell"/>
</dbReference>
<dbReference type="EMBL" id="VSRR010117953">
    <property type="protein sequence ID" value="MPC99344.1"/>
    <property type="molecule type" value="Genomic_DNA"/>
</dbReference>
<keyword evidence="3" id="KW-0238">DNA-binding</keyword>
<organism evidence="3 4">
    <name type="scientific">Portunus trituberculatus</name>
    <name type="common">Swimming crab</name>
    <name type="synonym">Neptunus trituberculatus</name>
    <dbReference type="NCBI Taxonomy" id="210409"/>
    <lineage>
        <taxon>Eukaryota</taxon>
        <taxon>Metazoa</taxon>
        <taxon>Ecdysozoa</taxon>
        <taxon>Arthropoda</taxon>
        <taxon>Crustacea</taxon>
        <taxon>Multicrustacea</taxon>
        <taxon>Malacostraca</taxon>
        <taxon>Eumalacostraca</taxon>
        <taxon>Eucarida</taxon>
        <taxon>Decapoda</taxon>
        <taxon>Pleocyemata</taxon>
        <taxon>Brachyura</taxon>
        <taxon>Eubrachyura</taxon>
        <taxon>Portunoidea</taxon>
        <taxon>Portunidae</taxon>
        <taxon>Portuninae</taxon>
        <taxon>Portunus</taxon>
    </lineage>
</organism>